<dbReference type="Proteomes" id="UP000187406">
    <property type="component" value="Unassembled WGS sequence"/>
</dbReference>
<reference evidence="2" key="1">
    <citation type="submission" date="2016-04" db="EMBL/GenBank/DDBJ databases">
        <title>Cephalotus genome sequencing.</title>
        <authorList>
            <person name="Fukushima K."/>
            <person name="Hasebe M."/>
            <person name="Fang X."/>
        </authorList>
    </citation>
    <scope>NUCLEOTIDE SEQUENCE [LARGE SCALE GENOMIC DNA]</scope>
    <source>
        <strain evidence="2">cv. St1</strain>
    </source>
</reference>
<evidence type="ECO:0000313" key="1">
    <source>
        <dbReference type="EMBL" id="GAV92717.1"/>
    </source>
</evidence>
<dbReference type="Gene3D" id="3.60.10.10">
    <property type="entry name" value="Endonuclease/exonuclease/phosphatase"/>
    <property type="match status" value="1"/>
</dbReference>
<dbReference type="EMBL" id="BDDD01011136">
    <property type="protein sequence ID" value="GAV92717.1"/>
    <property type="molecule type" value="Genomic_DNA"/>
</dbReference>
<protein>
    <submittedName>
        <fullName evidence="1">Exo_endo_phos domain-containing protein</fullName>
    </submittedName>
</protein>
<dbReference type="PANTHER" id="PTHR33710">
    <property type="entry name" value="BNAC02G09200D PROTEIN"/>
    <property type="match status" value="1"/>
</dbReference>
<dbReference type="PANTHER" id="PTHR33710:SF71">
    <property type="entry name" value="ENDONUCLEASE_EXONUCLEASE_PHOSPHATASE DOMAIN-CONTAINING PROTEIN"/>
    <property type="match status" value="1"/>
</dbReference>
<keyword evidence="2" id="KW-1185">Reference proteome</keyword>
<dbReference type="SUPFAM" id="SSF56219">
    <property type="entry name" value="DNase I-like"/>
    <property type="match status" value="1"/>
</dbReference>
<dbReference type="STRING" id="3775.A0A1Q3DJP1"/>
<dbReference type="InterPro" id="IPR036691">
    <property type="entry name" value="Endo/exonu/phosph_ase_sf"/>
</dbReference>
<comment type="caution">
    <text evidence="1">The sequence shown here is derived from an EMBL/GenBank/DDBJ whole genome shotgun (WGS) entry which is preliminary data.</text>
</comment>
<gene>
    <name evidence="1" type="ORF">CFOL_v3_36095</name>
</gene>
<dbReference type="AlphaFoldDB" id="A0A1Q3DJP1"/>
<evidence type="ECO:0000313" key="2">
    <source>
        <dbReference type="Proteomes" id="UP000187406"/>
    </source>
</evidence>
<name>A0A1Q3DJP1_CEPFO</name>
<accession>A0A1Q3DJP1</accession>
<organism evidence="1 2">
    <name type="scientific">Cephalotus follicularis</name>
    <name type="common">Albany pitcher plant</name>
    <dbReference type="NCBI Taxonomy" id="3775"/>
    <lineage>
        <taxon>Eukaryota</taxon>
        <taxon>Viridiplantae</taxon>
        <taxon>Streptophyta</taxon>
        <taxon>Embryophyta</taxon>
        <taxon>Tracheophyta</taxon>
        <taxon>Spermatophyta</taxon>
        <taxon>Magnoliopsida</taxon>
        <taxon>eudicotyledons</taxon>
        <taxon>Gunneridae</taxon>
        <taxon>Pentapetalae</taxon>
        <taxon>rosids</taxon>
        <taxon>fabids</taxon>
        <taxon>Oxalidales</taxon>
        <taxon>Cephalotaceae</taxon>
        <taxon>Cephalotus</taxon>
    </lineage>
</organism>
<proteinExistence type="predicted"/>
<dbReference type="OrthoDB" id="1259237at2759"/>
<sequence length="318" mass="36969">MWDAAHIVFDPFCINEQAIHGKVTLPNQQEIMVSFVYGLCDNRDRKHLWNDIISHASCNKKSPWTVLGDFNVTRFSHEHSNNCRVTKAMEEFNGALRSAELEDINSTGLKFTWSNMRRGTDAIFKKLDRALGNWQWFKLFGDSYAHIYNPGISDHSPISIQLMQQLQSTGRPFKFLNFWAEHPHFLDTVRTEWEKTYDGSPLQIIKLKLKGLKSQLKKLNTRPDLETASLRQMLKNVQLGLDDKPDDVDLRNQEFRLRSELATAARNEEAFFKQKSRILWLREGDSNTAYFHKVVTVRQSKNHIACIQNEQGAWLESQ</sequence>
<dbReference type="InParanoid" id="A0A1Q3DJP1"/>